<dbReference type="Pfam" id="PF00595">
    <property type="entry name" value="PDZ"/>
    <property type="match status" value="1"/>
</dbReference>
<proteinExistence type="predicted"/>
<dbReference type="GO" id="GO:0005737">
    <property type="term" value="C:cytoplasm"/>
    <property type="evidence" value="ECO:0007669"/>
    <property type="project" value="TreeGrafter"/>
</dbReference>
<feature type="compositionally biased region" description="Basic and acidic residues" evidence="4">
    <location>
        <begin position="1493"/>
        <end position="1503"/>
    </location>
</feature>
<feature type="region of interest" description="Disordered" evidence="4">
    <location>
        <begin position="266"/>
        <end position="302"/>
    </location>
</feature>
<dbReference type="Pfam" id="PF21022">
    <property type="entry name" value="Rap-GAP_dimer"/>
    <property type="match status" value="1"/>
</dbReference>
<feature type="compositionally biased region" description="Polar residues" evidence="4">
    <location>
        <begin position="454"/>
        <end position="479"/>
    </location>
</feature>
<reference evidence="7 8" key="1">
    <citation type="submission" date="2020-04" db="EMBL/GenBank/DDBJ databases">
        <authorList>
            <person name="Alioto T."/>
            <person name="Alioto T."/>
            <person name="Gomez Garrido J."/>
        </authorList>
    </citation>
    <scope>NUCLEOTIDE SEQUENCE [LARGE SCALE GENOMIC DNA]</scope>
</reference>
<evidence type="ECO:0000313" key="7">
    <source>
        <dbReference type="EMBL" id="CAB3382585.1"/>
    </source>
</evidence>
<dbReference type="OrthoDB" id="2499658at2759"/>
<feature type="compositionally biased region" description="Polar residues" evidence="4">
    <location>
        <begin position="1465"/>
        <end position="1480"/>
    </location>
</feature>
<dbReference type="InterPro" id="IPR000331">
    <property type="entry name" value="Rap/Ran_GAP_dom"/>
</dbReference>
<dbReference type="Gene3D" id="3.40.50.11210">
    <property type="entry name" value="Rap/Ran-GAP"/>
    <property type="match status" value="1"/>
</dbReference>
<feature type="region of interest" description="Disordered" evidence="4">
    <location>
        <begin position="454"/>
        <end position="493"/>
    </location>
</feature>
<dbReference type="FunFam" id="3.40.50.11210:FF:000002">
    <property type="entry name" value="Signal-induced proliferation-associated 1-like protein 1"/>
    <property type="match status" value="1"/>
</dbReference>
<evidence type="ECO:0000256" key="4">
    <source>
        <dbReference type="SAM" id="MobiDB-lite"/>
    </source>
</evidence>
<dbReference type="InterPro" id="IPR035974">
    <property type="entry name" value="Rap/Ran-GAP_sf"/>
</dbReference>
<dbReference type="Proteomes" id="UP000494165">
    <property type="component" value="Unassembled WGS sequence"/>
</dbReference>
<evidence type="ECO:0000313" key="8">
    <source>
        <dbReference type="Proteomes" id="UP000494165"/>
    </source>
</evidence>
<dbReference type="Pfam" id="PF02145">
    <property type="entry name" value="Rap_GAP"/>
    <property type="match status" value="1"/>
</dbReference>
<dbReference type="PANTHER" id="PTHR15711:SF22">
    <property type="entry name" value="RAP-GAP DOMAIN-CONTAINING PROTEIN"/>
    <property type="match status" value="1"/>
</dbReference>
<keyword evidence="1" id="KW-0343">GTPase activation</keyword>
<evidence type="ECO:0000256" key="3">
    <source>
        <dbReference type="ARBA" id="ARBA00023054"/>
    </source>
</evidence>
<sequence>MTSAAGNDVIYKNGSHCWRDKGNDFLAGSWGCCCSSTPVLARGGTPIRGRLEGHPSLHLPSSSSVQCELRQHAIRSHPMMGQAVAVAPSLPMGAPDLLPDEDPLIERYVADIRASSRSLMLKRNLLGGSFHRDAPSARFARSTSCVHAATKDAGRKAWEFPNNRMSSAGTVAAAPLASSAGGRPPADYYSSSMLSQHSPHREVVRNRVAAPASGPAASARGRLGGVRASYNERLASRYQPSHQHHHPPPLAAAPVRELVYRSNSSLELEPEEVSPGPLRREYGSHGSIDMLGDGPSPGQGSFFALLQDFKHKAPPDQRSPGPARIVDVLRGKVDQLQLDPAASAQSSNGGVASGLENEHDAASPKMKTKLHKFWGEKSVKKEAEQPPSIFKKLRGKAQTEDGVDGSSAVATDDEKERQRRRAFAHYDCQSLTANLPLAASRLKNLLLLRRRNTATGASAASMRSSTPDAPLSNGNSSSCEHLDEDSGDGRQNELLDSCPFFRNEIGGEEEREAGLTKIATPQRRAQQTPVPPVMHRPPLAYGISVLESTPSECLWRSAACPYQKPNRPIESTDQGALYYRKHFLGQEHQNWFGLDENLGPVAISIKREKVDDSQHSTQMDSIGSTLYQYRIIVRTSELLTLRGAILEDAIPSSKANKGASMKDLLEYVAPEIQHQCLRLGVSATATEEQLAKLDEQGLSNHYKVGVMYCRAGQGTEEEMYNNEEAGPAFSEFLETIGQRVRLRGFDKYKAGLDNKTDSTGLYSVYSQYQECEVMFHVSTLLPFTPNNRQQLLRKRHIGNDIVTVVFQEPGALPFTPKNIRSQFQHVFIVVQAISPCTESAHYKVAVSRSKDVPIFGPPLPENASFPRSKDFADFLLAKVINAENAAHRSEKFVTMATRTRQEYLKDLVANHSTSTAIETSQKFSMLSFSSKKKDKSNCTQRRSVAESFQQRGAVVWQVVLDDSGLSSKVDCLLGISFETLVLIEESSRDIIFVTPCRSILGWSASGSSLRIYYHQGECITVHVSQDSERDELMELVVRLRTVSPGCPVQEIALRRNGAGQLGFHVQPDGVVTQVEPAGLAWQAGLRQGARLVEICKVAVSTLSHDQMVDLLKTSILVTVTVIPPQVDGVTRRGCNLPNCKYTLSNYEGDYENVNGHDDMVNGKSHSKQAFQQAAANHKKSAKLKYKQGNTQNIKRYERSLSPPRSSNSSGYGTGSSSKSFKARETRFAANPEGTMTSSSSGHSGDERDRWYEMMEVSENGDTPPPLPIRLGANGISAFHQVKAAGRPQEQTYLSSSATYPVGPVQAFPTPYVEYDAPAALEKQQDAVRGAKSRSEKAMEYLTRAPKMSDFTQPTEHLLKSTSLPPEMAVRSDIIRGMGSHSDTHSNGTSSPSDRLLGARSEDELSAGSVSNMSPRLRRGKRGEAPMTASSGSSRNQSPRTVGSTTPGGRSDNGEPRLRVNAAGRSGSNRNSASLNTSSLQEDLMRLINPDYTIDEKPSKDEGKLPGGVGGGKLMPTEPTRNVSRSRSRENLVMGTPLSMLAQPEQPAGPADKAAQPSEVIFTTARPATVISNASTASSPSPSEQKLTKEDRLSPRVAKLTPPKLPLPDAREMNWHSLVNTAARAMQAEDANLLPDEPGPDGETVADSIPEAARNGERLGHWVNDVAERLGLDTSPKSVQRRQQQQQQNSSSTGLNTLENRVVLETNRRLTLEDEVRRLRDENRRLHEESQAAAQQLRRFTEWFFKTLDKQ</sequence>
<dbReference type="PROSITE" id="PS50085">
    <property type="entry name" value="RAPGAP"/>
    <property type="match status" value="1"/>
</dbReference>
<feature type="domain" description="Rap-GAP" evidence="5">
    <location>
        <begin position="690"/>
        <end position="907"/>
    </location>
</feature>
<feature type="compositionally biased region" description="Basic and acidic residues" evidence="4">
    <location>
        <begin position="373"/>
        <end position="384"/>
    </location>
</feature>
<dbReference type="EMBL" id="CADEPI010000277">
    <property type="protein sequence ID" value="CAB3382585.1"/>
    <property type="molecule type" value="Genomic_DNA"/>
</dbReference>
<name>A0A8S1DNH4_9INSE</name>
<keyword evidence="2" id="KW-0597">Phosphoprotein</keyword>
<dbReference type="PANTHER" id="PTHR15711">
    <property type="entry name" value="RAP GTPASE-ACTIVATING PROTEIN"/>
    <property type="match status" value="1"/>
</dbReference>
<feature type="region of interest" description="Disordered" evidence="4">
    <location>
        <begin position="340"/>
        <end position="416"/>
    </location>
</feature>
<feature type="region of interest" description="Disordered" evidence="4">
    <location>
        <begin position="1673"/>
        <end position="1697"/>
    </location>
</feature>
<dbReference type="InterPro" id="IPR001478">
    <property type="entry name" value="PDZ"/>
</dbReference>
<dbReference type="GO" id="GO:0005096">
    <property type="term" value="F:GTPase activator activity"/>
    <property type="evidence" value="ECO:0007669"/>
    <property type="project" value="UniProtKB-KW"/>
</dbReference>
<dbReference type="GO" id="GO:0051056">
    <property type="term" value="P:regulation of small GTPase mediated signal transduction"/>
    <property type="evidence" value="ECO:0007669"/>
    <property type="project" value="InterPro"/>
</dbReference>
<feature type="region of interest" description="Disordered" evidence="4">
    <location>
        <begin position="1174"/>
        <end position="1220"/>
    </location>
</feature>
<dbReference type="InterPro" id="IPR050989">
    <property type="entry name" value="Rap1_Ran_GAP"/>
</dbReference>
<keyword evidence="3" id="KW-0175">Coiled coil</keyword>
<accession>A0A8S1DNH4</accession>
<evidence type="ECO:0000256" key="1">
    <source>
        <dbReference type="ARBA" id="ARBA00022468"/>
    </source>
</evidence>
<feature type="compositionally biased region" description="Low complexity" evidence="4">
    <location>
        <begin position="1199"/>
        <end position="1219"/>
    </location>
</feature>
<feature type="domain" description="PDZ" evidence="6">
    <location>
        <begin position="1050"/>
        <end position="1114"/>
    </location>
</feature>
<keyword evidence="8" id="KW-1185">Reference proteome</keyword>
<organism evidence="7 8">
    <name type="scientific">Cloeon dipterum</name>
    <dbReference type="NCBI Taxonomy" id="197152"/>
    <lineage>
        <taxon>Eukaryota</taxon>
        <taxon>Metazoa</taxon>
        <taxon>Ecdysozoa</taxon>
        <taxon>Arthropoda</taxon>
        <taxon>Hexapoda</taxon>
        <taxon>Insecta</taxon>
        <taxon>Pterygota</taxon>
        <taxon>Palaeoptera</taxon>
        <taxon>Ephemeroptera</taxon>
        <taxon>Pisciforma</taxon>
        <taxon>Baetidae</taxon>
        <taxon>Cloeon</taxon>
    </lineage>
</organism>
<dbReference type="PROSITE" id="PS50106">
    <property type="entry name" value="PDZ"/>
    <property type="match status" value="1"/>
</dbReference>
<comment type="caution">
    <text evidence="7">The sequence shown here is derived from an EMBL/GenBank/DDBJ whole genome shotgun (WGS) entry which is preliminary data.</text>
</comment>
<protein>
    <recommendedName>
        <fullName evidence="9">Rap-GAP domain-containing protein</fullName>
    </recommendedName>
</protein>
<dbReference type="SUPFAM" id="SSF50156">
    <property type="entry name" value="PDZ domain-like"/>
    <property type="match status" value="1"/>
</dbReference>
<dbReference type="SMART" id="SM00228">
    <property type="entry name" value="PDZ"/>
    <property type="match status" value="1"/>
</dbReference>
<evidence type="ECO:0008006" key="9">
    <source>
        <dbReference type="Google" id="ProtNLM"/>
    </source>
</evidence>
<dbReference type="CDD" id="cd06745">
    <property type="entry name" value="PDZ_SIPA1-like"/>
    <property type="match status" value="1"/>
</dbReference>
<feature type="region of interest" description="Disordered" evidence="4">
    <location>
        <begin position="1570"/>
        <end position="1608"/>
    </location>
</feature>
<feature type="compositionally biased region" description="Polar residues" evidence="4">
    <location>
        <begin position="1688"/>
        <end position="1697"/>
    </location>
</feature>
<feature type="region of interest" description="Disordered" evidence="4">
    <location>
        <begin position="1376"/>
        <end position="1527"/>
    </location>
</feature>
<gene>
    <name evidence="7" type="ORF">CLODIP_2_CD02950</name>
</gene>
<dbReference type="SUPFAM" id="SSF111347">
    <property type="entry name" value="Rap/Ran-GAP"/>
    <property type="match status" value="1"/>
</dbReference>
<evidence type="ECO:0000259" key="6">
    <source>
        <dbReference type="PROSITE" id="PS50106"/>
    </source>
</evidence>
<feature type="compositionally biased region" description="Low complexity" evidence="4">
    <location>
        <begin position="1571"/>
        <end position="1582"/>
    </location>
</feature>
<dbReference type="InterPro" id="IPR036034">
    <property type="entry name" value="PDZ_sf"/>
</dbReference>
<feature type="compositionally biased region" description="Basic residues" evidence="4">
    <location>
        <begin position="1176"/>
        <end position="1185"/>
    </location>
</feature>
<evidence type="ECO:0000256" key="2">
    <source>
        <dbReference type="ARBA" id="ARBA00022553"/>
    </source>
</evidence>
<dbReference type="Gene3D" id="2.30.42.10">
    <property type="match status" value="1"/>
</dbReference>
<evidence type="ECO:0000259" key="5">
    <source>
        <dbReference type="PROSITE" id="PS50085"/>
    </source>
</evidence>
<feature type="compositionally biased region" description="Polar residues" evidence="4">
    <location>
        <begin position="1427"/>
        <end position="1447"/>
    </location>
</feature>